<feature type="transmembrane region" description="Helical" evidence="8">
    <location>
        <begin position="220"/>
        <end position="240"/>
    </location>
</feature>
<evidence type="ECO:0000256" key="2">
    <source>
        <dbReference type="ARBA" id="ARBA00007069"/>
    </source>
</evidence>
<keyword evidence="11" id="KW-1185">Reference proteome</keyword>
<dbReference type="PROSITE" id="PS50928">
    <property type="entry name" value="ABC_TM1"/>
    <property type="match status" value="1"/>
</dbReference>
<dbReference type="RefSeq" id="WP_120763209.1">
    <property type="nucleotide sequence ID" value="NZ_CP032630.1"/>
</dbReference>
<keyword evidence="7 8" id="KW-0472">Membrane</keyword>
<reference evidence="11" key="1">
    <citation type="submission" date="2018-09" db="EMBL/GenBank/DDBJ databases">
        <title>Genome sequencing of strain 2DFWR-13.</title>
        <authorList>
            <person name="Heo J."/>
            <person name="Kim S.-J."/>
            <person name="Kwon S.-W."/>
        </authorList>
    </citation>
    <scope>NUCLEOTIDE SEQUENCE [LARGE SCALE GENOMIC DNA]</scope>
    <source>
        <strain evidence="11">2DFWR-13</strain>
    </source>
</reference>
<dbReference type="AlphaFoldDB" id="A0A387BJX8"/>
<keyword evidence="4" id="KW-1003">Cell membrane</keyword>
<evidence type="ECO:0000256" key="7">
    <source>
        <dbReference type="ARBA" id="ARBA00023136"/>
    </source>
</evidence>
<sequence length="304" mass="33115">MAFGAFANTGPDLSAAAPRRRSYIALILLLPGVLYLVATFVAPLVSLVLTSFKEPGGNFEVGEYVFAFRWENYTEALGRFGEIFLRTFGFSAIATVLALLISYPLAYFIGVTLRRYPLWQSLTLILVIAPFFISFLLRTLALKAIFADEGPVVTALQSVGILGPEDYLNGTAFTVILGLTYNYIPFMTLPIYASLERLDLRYVEAGGDLYAGPAQRFWRIILPLSLPGVVSGTLLTFIPASGDYVNASKDFLGSTSTTMAGNVINDMFFQSFYPVSAAVSILLMIAILIPVIAYVAKSGSEELL</sequence>
<dbReference type="OrthoDB" id="9808619at2"/>
<feature type="transmembrane region" description="Helical" evidence="8">
    <location>
        <begin position="122"/>
        <end position="147"/>
    </location>
</feature>
<comment type="similarity">
    <text evidence="2">Belongs to the binding-protein-dependent transport system permease family. CysTW subfamily.</text>
</comment>
<protein>
    <submittedName>
        <fullName evidence="10">ABC transporter permease</fullName>
    </submittedName>
</protein>
<dbReference type="EMBL" id="CP032630">
    <property type="protein sequence ID" value="AYF98840.1"/>
    <property type="molecule type" value="Genomic_DNA"/>
</dbReference>
<evidence type="ECO:0000313" key="11">
    <source>
        <dbReference type="Proteomes" id="UP000278886"/>
    </source>
</evidence>
<gene>
    <name evidence="10" type="ORF">D7I47_11635</name>
</gene>
<dbReference type="Proteomes" id="UP000278886">
    <property type="component" value="Chromosome"/>
</dbReference>
<feature type="transmembrane region" description="Helical" evidence="8">
    <location>
        <begin position="272"/>
        <end position="296"/>
    </location>
</feature>
<comment type="subcellular location">
    <subcellularLocation>
        <location evidence="1 8">Cell membrane</location>
        <topology evidence="1 8">Multi-pass membrane protein</topology>
    </subcellularLocation>
</comment>
<evidence type="ECO:0000256" key="1">
    <source>
        <dbReference type="ARBA" id="ARBA00004651"/>
    </source>
</evidence>
<feature type="transmembrane region" description="Helical" evidence="8">
    <location>
        <begin position="88"/>
        <end position="110"/>
    </location>
</feature>
<dbReference type="SUPFAM" id="SSF161098">
    <property type="entry name" value="MetI-like"/>
    <property type="match status" value="1"/>
</dbReference>
<keyword evidence="6 8" id="KW-1133">Transmembrane helix</keyword>
<keyword evidence="5 8" id="KW-0812">Transmembrane</keyword>
<feature type="transmembrane region" description="Helical" evidence="8">
    <location>
        <begin position="23"/>
        <end position="49"/>
    </location>
</feature>
<organism evidence="10 11">
    <name type="scientific">Protaetiibacter intestinalis</name>
    <dbReference type="NCBI Taxonomy" id="2419774"/>
    <lineage>
        <taxon>Bacteria</taxon>
        <taxon>Bacillati</taxon>
        <taxon>Actinomycetota</taxon>
        <taxon>Actinomycetes</taxon>
        <taxon>Micrococcales</taxon>
        <taxon>Microbacteriaceae</taxon>
        <taxon>Protaetiibacter</taxon>
    </lineage>
</organism>
<feature type="transmembrane region" description="Helical" evidence="8">
    <location>
        <begin position="167"/>
        <end position="192"/>
    </location>
</feature>
<evidence type="ECO:0000259" key="9">
    <source>
        <dbReference type="PROSITE" id="PS50928"/>
    </source>
</evidence>
<proteinExistence type="inferred from homology"/>
<evidence type="ECO:0000256" key="4">
    <source>
        <dbReference type="ARBA" id="ARBA00022475"/>
    </source>
</evidence>
<dbReference type="PANTHER" id="PTHR42929">
    <property type="entry name" value="INNER MEMBRANE ABC TRANSPORTER PERMEASE PROTEIN YDCU-RELATED-RELATED"/>
    <property type="match status" value="1"/>
</dbReference>
<dbReference type="Pfam" id="PF00528">
    <property type="entry name" value="BPD_transp_1"/>
    <property type="match status" value="1"/>
</dbReference>
<evidence type="ECO:0000256" key="5">
    <source>
        <dbReference type="ARBA" id="ARBA00022692"/>
    </source>
</evidence>
<dbReference type="InterPro" id="IPR035906">
    <property type="entry name" value="MetI-like_sf"/>
</dbReference>
<evidence type="ECO:0000256" key="6">
    <source>
        <dbReference type="ARBA" id="ARBA00022989"/>
    </source>
</evidence>
<dbReference type="CDD" id="cd06261">
    <property type="entry name" value="TM_PBP2"/>
    <property type="match status" value="1"/>
</dbReference>
<name>A0A387BJX8_9MICO</name>
<dbReference type="GO" id="GO:0055085">
    <property type="term" value="P:transmembrane transport"/>
    <property type="evidence" value="ECO:0007669"/>
    <property type="project" value="InterPro"/>
</dbReference>
<dbReference type="GO" id="GO:0005886">
    <property type="term" value="C:plasma membrane"/>
    <property type="evidence" value="ECO:0007669"/>
    <property type="project" value="UniProtKB-SubCell"/>
</dbReference>
<dbReference type="KEGG" id="lyd:D7I47_11635"/>
<dbReference type="Gene3D" id="1.10.3720.10">
    <property type="entry name" value="MetI-like"/>
    <property type="match status" value="1"/>
</dbReference>
<feature type="domain" description="ABC transmembrane type-1" evidence="9">
    <location>
        <begin position="84"/>
        <end position="294"/>
    </location>
</feature>
<evidence type="ECO:0000256" key="3">
    <source>
        <dbReference type="ARBA" id="ARBA00022448"/>
    </source>
</evidence>
<dbReference type="InterPro" id="IPR000515">
    <property type="entry name" value="MetI-like"/>
</dbReference>
<dbReference type="PANTHER" id="PTHR42929:SF1">
    <property type="entry name" value="INNER MEMBRANE ABC TRANSPORTER PERMEASE PROTEIN YDCU-RELATED"/>
    <property type="match status" value="1"/>
</dbReference>
<keyword evidence="3 8" id="KW-0813">Transport</keyword>
<accession>A0A387BJX8</accession>
<evidence type="ECO:0000313" key="10">
    <source>
        <dbReference type="EMBL" id="AYF98840.1"/>
    </source>
</evidence>
<evidence type="ECO:0000256" key="8">
    <source>
        <dbReference type="RuleBase" id="RU363032"/>
    </source>
</evidence>